<evidence type="ECO:0000313" key="2">
    <source>
        <dbReference type="EMBL" id="CAL5970660.1"/>
    </source>
</evidence>
<keyword evidence="1" id="KW-1133">Transmembrane helix</keyword>
<evidence type="ECO:0000256" key="1">
    <source>
        <dbReference type="SAM" id="Phobius"/>
    </source>
</evidence>
<dbReference type="Proteomes" id="UP001642409">
    <property type="component" value="Unassembled WGS sequence"/>
</dbReference>
<feature type="transmembrane region" description="Helical" evidence="1">
    <location>
        <begin position="46"/>
        <end position="65"/>
    </location>
</feature>
<gene>
    <name evidence="2" type="ORF">HINF_LOCUS600</name>
</gene>
<feature type="transmembrane region" description="Helical" evidence="1">
    <location>
        <begin position="467"/>
        <end position="489"/>
    </location>
</feature>
<dbReference type="EMBL" id="CAXDID020000001">
    <property type="protein sequence ID" value="CAL5970660.1"/>
    <property type="molecule type" value="Genomic_DNA"/>
</dbReference>
<evidence type="ECO:0000313" key="3">
    <source>
        <dbReference type="Proteomes" id="UP001642409"/>
    </source>
</evidence>
<feature type="transmembrane region" description="Helical" evidence="1">
    <location>
        <begin position="85"/>
        <end position="108"/>
    </location>
</feature>
<keyword evidence="1" id="KW-0472">Membrane</keyword>
<organism evidence="2 3">
    <name type="scientific">Hexamita inflata</name>
    <dbReference type="NCBI Taxonomy" id="28002"/>
    <lineage>
        <taxon>Eukaryota</taxon>
        <taxon>Metamonada</taxon>
        <taxon>Diplomonadida</taxon>
        <taxon>Hexamitidae</taxon>
        <taxon>Hexamitinae</taxon>
        <taxon>Hexamita</taxon>
    </lineage>
</organism>
<comment type="caution">
    <text evidence="2">The sequence shown here is derived from an EMBL/GenBank/DDBJ whole genome shotgun (WGS) entry which is preliminary data.</text>
</comment>
<feature type="transmembrane region" description="Helical" evidence="1">
    <location>
        <begin position="210"/>
        <end position="230"/>
    </location>
</feature>
<keyword evidence="1" id="KW-0812">Transmembrane</keyword>
<feature type="transmembrane region" description="Helical" evidence="1">
    <location>
        <begin position="128"/>
        <end position="149"/>
    </location>
</feature>
<name>A0ABP1GEW6_9EUKA</name>
<keyword evidence="3" id="KW-1185">Reference proteome</keyword>
<accession>A0ABP1GEW6</accession>
<feature type="transmembrane region" description="Helical" evidence="1">
    <location>
        <begin position="394"/>
        <end position="415"/>
    </location>
</feature>
<reference evidence="2 3" key="1">
    <citation type="submission" date="2024-07" db="EMBL/GenBank/DDBJ databases">
        <authorList>
            <person name="Akdeniz Z."/>
        </authorList>
    </citation>
    <scope>NUCLEOTIDE SEQUENCE [LARGE SCALE GENOMIC DNA]</scope>
</reference>
<feature type="transmembrane region" description="Helical" evidence="1">
    <location>
        <begin position="178"/>
        <end position="203"/>
    </location>
</feature>
<feature type="transmembrane region" description="Helical" evidence="1">
    <location>
        <begin position="336"/>
        <end position="356"/>
    </location>
</feature>
<proteinExistence type="predicted"/>
<sequence>MSIVAVPLLESENIQNKIVQQPIKIILNNIHQFIHPKSVSQTNKNYRLVSIDFICGLSVIFILLAREYNLCFDLSEYQSSSKLKVFISLIFGLPAGVFSNFISIFLVIEGIKQAFELEKLIDKPFLGVLLLQFIKLIGNFLEIPIYYIVHIIEAISQNSTQNNVFGKIWYKSTNTHSLIIFFGLCQPINTTCVMIFYCIAVIFRRKFYKYVALILLSIICFIIGISWPYLFMNIASLGQKTIAAHEQTDINIFEGWLKECPGNFYNKSTDIFDEHLYMIVQHFFVGGYLQFNAHYSQYFFGLSLGFMLAAFKSQKYILTKQLDENVSAKNFKKLKVYYISWLFVSPIIILINWLFINLQVTNQLQKGIRSQKYSFVEYFSQSEPLECIIPELQVFLQFIQMLGLSIFIIIFESGLNSISNKKAERILYIRRYSTLWLTHLVLGYSFSAPLRNILQVTNTIKLTAFEFIFYICLYFSQLFLMQCVLDTYLDYFSLDWIILKFRHIFQISSKFNPISDQHLKIQPVNLFGLPNDDQ</sequence>
<protein>
    <submittedName>
        <fullName evidence="2">Transmembrane_domain-containing protein</fullName>
    </submittedName>
</protein>
<feature type="transmembrane region" description="Helical" evidence="1">
    <location>
        <begin position="295"/>
        <end position="311"/>
    </location>
</feature>